<sequence length="148" mass="16999">MDFALFEDGGKEGHYGPITFDVEYLDALASLDFPRLERVSIYGNGEVIVDRQVECYAQARLESFTLQGEFHGNLDNFLTTEAQQCPKMKDLNLECEGSLSVHIRSFLETNPRLEGFSLPQQQLEWSQKDFQSVCCMPELRQLHVPYIE</sequence>
<dbReference type="OrthoDB" id="5368161at2759"/>
<dbReference type="Proteomes" id="UP000800036">
    <property type="component" value="Unassembled WGS sequence"/>
</dbReference>
<dbReference type="AlphaFoldDB" id="A0A6A5VKW5"/>
<reference evidence="1" key="1">
    <citation type="journal article" date="2020" name="Stud. Mycol.">
        <title>101 Dothideomycetes genomes: a test case for predicting lifestyles and emergence of pathogens.</title>
        <authorList>
            <person name="Haridas S."/>
            <person name="Albert R."/>
            <person name="Binder M."/>
            <person name="Bloem J."/>
            <person name="Labutti K."/>
            <person name="Salamov A."/>
            <person name="Andreopoulos B."/>
            <person name="Baker S."/>
            <person name="Barry K."/>
            <person name="Bills G."/>
            <person name="Bluhm B."/>
            <person name="Cannon C."/>
            <person name="Castanera R."/>
            <person name="Culley D."/>
            <person name="Daum C."/>
            <person name="Ezra D."/>
            <person name="Gonzalez J."/>
            <person name="Henrissat B."/>
            <person name="Kuo A."/>
            <person name="Liang C."/>
            <person name="Lipzen A."/>
            <person name="Lutzoni F."/>
            <person name="Magnuson J."/>
            <person name="Mondo S."/>
            <person name="Nolan M."/>
            <person name="Ohm R."/>
            <person name="Pangilinan J."/>
            <person name="Park H.-J."/>
            <person name="Ramirez L."/>
            <person name="Alfaro M."/>
            <person name="Sun H."/>
            <person name="Tritt A."/>
            <person name="Yoshinaga Y."/>
            <person name="Zwiers L.-H."/>
            <person name="Turgeon B."/>
            <person name="Goodwin S."/>
            <person name="Spatafora J."/>
            <person name="Crous P."/>
            <person name="Grigoriev I."/>
        </authorList>
    </citation>
    <scope>NUCLEOTIDE SEQUENCE</scope>
    <source>
        <strain evidence="1">CBS 107.79</strain>
    </source>
</reference>
<protein>
    <submittedName>
        <fullName evidence="1">Uncharacterized protein</fullName>
    </submittedName>
</protein>
<proteinExistence type="predicted"/>
<gene>
    <name evidence="1" type="ORF">BU23DRAFT_551035</name>
</gene>
<evidence type="ECO:0000313" key="2">
    <source>
        <dbReference type="Proteomes" id="UP000800036"/>
    </source>
</evidence>
<keyword evidence="2" id="KW-1185">Reference proteome</keyword>
<dbReference type="EMBL" id="ML976664">
    <property type="protein sequence ID" value="KAF1977099.1"/>
    <property type="molecule type" value="Genomic_DNA"/>
</dbReference>
<evidence type="ECO:0000313" key="1">
    <source>
        <dbReference type="EMBL" id="KAF1977099.1"/>
    </source>
</evidence>
<accession>A0A6A5VKW5</accession>
<organism evidence="1 2">
    <name type="scientific">Bimuria novae-zelandiae CBS 107.79</name>
    <dbReference type="NCBI Taxonomy" id="1447943"/>
    <lineage>
        <taxon>Eukaryota</taxon>
        <taxon>Fungi</taxon>
        <taxon>Dikarya</taxon>
        <taxon>Ascomycota</taxon>
        <taxon>Pezizomycotina</taxon>
        <taxon>Dothideomycetes</taxon>
        <taxon>Pleosporomycetidae</taxon>
        <taxon>Pleosporales</taxon>
        <taxon>Massarineae</taxon>
        <taxon>Didymosphaeriaceae</taxon>
        <taxon>Bimuria</taxon>
    </lineage>
</organism>
<name>A0A6A5VKW5_9PLEO</name>